<keyword evidence="3" id="KW-1185">Reference proteome</keyword>
<dbReference type="Proteomes" id="UP000746747">
    <property type="component" value="Unassembled WGS sequence"/>
</dbReference>
<feature type="region of interest" description="Disordered" evidence="1">
    <location>
        <begin position="1"/>
        <end position="21"/>
    </location>
</feature>
<comment type="caution">
    <text evidence="2">The sequence shown here is derived from an EMBL/GenBank/DDBJ whole genome shotgun (WGS) entry which is preliminary data.</text>
</comment>
<proteinExistence type="predicted"/>
<gene>
    <name evidence="2" type="ORF">CJOHNSTONI_LOCUS2598</name>
</gene>
<sequence>MVSQFKESGNPDLNRIINGFNTPKEPMEAECNDCPIEFATCKPKKCAKNCSPQCNGNSEVEQLIDISSDQEMDTSDDDSENEIFHPISVERRNDDGLNSVPKDDKPLLLTDDHAKNCETISLAVTPQISFSNVLQDDDVYAKFFSELLRK</sequence>
<organism evidence="2 3">
    <name type="scientific">Cercopithifilaria johnstoni</name>
    <dbReference type="NCBI Taxonomy" id="2874296"/>
    <lineage>
        <taxon>Eukaryota</taxon>
        <taxon>Metazoa</taxon>
        <taxon>Ecdysozoa</taxon>
        <taxon>Nematoda</taxon>
        <taxon>Chromadorea</taxon>
        <taxon>Rhabditida</taxon>
        <taxon>Spirurina</taxon>
        <taxon>Spiruromorpha</taxon>
        <taxon>Filarioidea</taxon>
        <taxon>Onchocercidae</taxon>
        <taxon>Cercopithifilaria</taxon>
    </lineage>
</organism>
<evidence type="ECO:0000313" key="2">
    <source>
        <dbReference type="EMBL" id="CAG9532274.1"/>
    </source>
</evidence>
<evidence type="ECO:0000256" key="1">
    <source>
        <dbReference type="SAM" id="MobiDB-lite"/>
    </source>
</evidence>
<protein>
    <submittedName>
        <fullName evidence="2">Uncharacterized protein</fullName>
    </submittedName>
</protein>
<dbReference type="AlphaFoldDB" id="A0A8J2MKJ4"/>
<evidence type="ECO:0000313" key="3">
    <source>
        <dbReference type="Proteomes" id="UP000746747"/>
    </source>
</evidence>
<accession>A0A8J2MKJ4</accession>
<reference evidence="2" key="1">
    <citation type="submission" date="2021-09" db="EMBL/GenBank/DDBJ databases">
        <authorList>
            <consortium name="Pathogen Informatics"/>
        </authorList>
    </citation>
    <scope>NUCLEOTIDE SEQUENCE</scope>
</reference>
<name>A0A8J2MKJ4_9BILA</name>
<dbReference type="EMBL" id="CAKAEH010000931">
    <property type="protein sequence ID" value="CAG9532274.1"/>
    <property type="molecule type" value="Genomic_DNA"/>
</dbReference>
<dbReference type="OrthoDB" id="5874523at2759"/>